<organism evidence="1 2">
    <name type="scientific">Nostoc flagelliforme CCNUN1</name>
    <dbReference type="NCBI Taxonomy" id="2038116"/>
    <lineage>
        <taxon>Bacteria</taxon>
        <taxon>Bacillati</taxon>
        <taxon>Cyanobacteriota</taxon>
        <taxon>Cyanophyceae</taxon>
        <taxon>Nostocales</taxon>
        <taxon>Nostocaceae</taxon>
        <taxon>Nostoc</taxon>
    </lineage>
</organism>
<dbReference type="Proteomes" id="UP000232003">
    <property type="component" value="Chromosome"/>
</dbReference>
<dbReference type="EMBL" id="CP024785">
    <property type="protein sequence ID" value="AUB39813.1"/>
    <property type="molecule type" value="Genomic_DNA"/>
</dbReference>
<accession>A0A2K8SWU3</accession>
<dbReference type="AlphaFoldDB" id="A0A2K8SWU3"/>
<dbReference type="KEGG" id="nfl:COO91_05811"/>
<name>A0A2K8SWU3_9NOSO</name>
<protein>
    <submittedName>
        <fullName evidence="1">Uncharacterized protein</fullName>
    </submittedName>
</protein>
<evidence type="ECO:0000313" key="2">
    <source>
        <dbReference type="Proteomes" id="UP000232003"/>
    </source>
</evidence>
<keyword evidence="2" id="KW-1185">Reference proteome</keyword>
<evidence type="ECO:0000313" key="1">
    <source>
        <dbReference type="EMBL" id="AUB39813.1"/>
    </source>
</evidence>
<sequence length="47" mass="5788">MIFQRVKLFYLYTKKRLRVLLTQAFPRKSLYQLTRLMQHLKSATPPY</sequence>
<gene>
    <name evidence="1" type="ORF">COO91_05811</name>
</gene>
<reference evidence="1 2" key="1">
    <citation type="submission" date="2017-11" db="EMBL/GenBank/DDBJ databases">
        <title>Complete genome of a free-living desiccation-tolerant cyanobacterium and its photosynthetic adaptation to extreme terrestrial habitat.</title>
        <authorList>
            <person name="Shang J."/>
        </authorList>
    </citation>
    <scope>NUCLEOTIDE SEQUENCE [LARGE SCALE GENOMIC DNA]</scope>
    <source>
        <strain evidence="1 2">CCNUN1</strain>
    </source>
</reference>
<proteinExistence type="predicted"/>